<dbReference type="PROSITE" id="PS50113">
    <property type="entry name" value="PAC"/>
    <property type="match status" value="1"/>
</dbReference>
<evidence type="ECO:0000259" key="5">
    <source>
        <dbReference type="PROSITE" id="PS50883"/>
    </source>
</evidence>
<dbReference type="Pfam" id="PF00563">
    <property type="entry name" value="EAL"/>
    <property type="match status" value="1"/>
</dbReference>
<feature type="domain" description="PAS" evidence="3">
    <location>
        <begin position="338"/>
        <end position="406"/>
    </location>
</feature>
<dbReference type="SUPFAM" id="SSF55073">
    <property type="entry name" value="Nucleotide cyclase"/>
    <property type="match status" value="1"/>
</dbReference>
<dbReference type="InterPro" id="IPR000014">
    <property type="entry name" value="PAS"/>
</dbReference>
<proteinExistence type="predicted"/>
<dbReference type="InterPro" id="IPR035919">
    <property type="entry name" value="EAL_sf"/>
</dbReference>
<keyword evidence="2" id="KW-0472">Membrane</keyword>
<dbReference type="CDD" id="cd01948">
    <property type="entry name" value="EAL"/>
    <property type="match status" value="1"/>
</dbReference>
<feature type="coiled-coil region" evidence="1">
    <location>
        <begin position="297"/>
        <end position="338"/>
    </location>
</feature>
<dbReference type="PANTHER" id="PTHR44757:SF2">
    <property type="entry name" value="BIOFILM ARCHITECTURE MAINTENANCE PROTEIN MBAA"/>
    <property type="match status" value="1"/>
</dbReference>
<dbReference type="InterPro" id="IPR001633">
    <property type="entry name" value="EAL_dom"/>
</dbReference>
<dbReference type="InterPro" id="IPR000160">
    <property type="entry name" value="GGDEF_dom"/>
</dbReference>
<evidence type="ECO:0008006" key="9">
    <source>
        <dbReference type="Google" id="ProtNLM"/>
    </source>
</evidence>
<keyword evidence="8" id="KW-1185">Reference proteome</keyword>
<dbReference type="NCBIfam" id="TIGR00254">
    <property type="entry name" value="GGDEF"/>
    <property type="match status" value="1"/>
</dbReference>
<dbReference type="Pfam" id="PF08447">
    <property type="entry name" value="PAS_3"/>
    <property type="match status" value="1"/>
</dbReference>
<evidence type="ECO:0000313" key="7">
    <source>
        <dbReference type="EMBL" id="GLC30831.1"/>
    </source>
</evidence>
<organism evidence="7 8">
    <name type="scientific">Clostridium omnivorum</name>
    <dbReference type="NCBI Taxonomy" id="1604902"/>
    <lineage>
        <taxon>Bacteria</taxon>
        <taxon>Bacillati</taxon>
        <taxon>Bacillota</taxon>
        <taxon>Clostridia</taxon>
        <taxon>Eubacteriales</taxon>
        <taxon>Clostridiaceae</taxon>
        <taxon>Clostridium</taxon>
    </lineage>
</organism>
<feature type="domain" description="EAL" evidence="5">
    <location>
        <begin position="642"/>
        <end position="896"/>
    </location>
</feature>
<dbReference type="NCBIfam" id="TIGR00229">
    <property type="entry name" value="sensory_box"/>
    <property type="match status" value="1"/>
</dbReference>
<feature type="domain" description="GGDEF" evidence="6">
    <location>
        <begin position="500"/>
        <end position="633"/>
    </location>
</feature>
<protein>
    <recommendedName>
        <fullName evidence="9">EAL domain-containing protein</fullName>
    </recommendedName>
</protein>
<dbReference type="SUPFAM" id="SSF141868">
    <property type="entry name" value="EAL domain-like"/>
    <property type="match status" value="1"/>
</dbReference>
<evidence type="ECO:0000256" key="2">
    <source>
        <dbReference type="SAM" id="Phobius"/>
    </source>
</evidence>
<dbReference type="SMART" id="SM00267">
    <property type="entry name" value="GGDEF"/>
    <property type="match status" value="1"/>
</dbReference>
<dbReference type="Pfam" id="PF00990">
    <property type="entry name" value="GGDEF"/>
    <property type="match status" value="1"/>
</dbReference>
<dbReference type="SMART" id="SM00062">
    <property type="entry name" value="PBPb"/>
    <property type="match status" value="1"/>
</dbReference>
<keyword evidence="2" id="KW-1133">Transmembrane helix</keyword>
<dbReference type="PROSITE" id="PS50112">
    <property type="entry name" value="PAS"/>
    <property type="match status" value="1"/>
</dbReference>
<keyword evidence="2" id="KW-0812">Transmembrane</keyword>
<dbReference type="PROSITE" id="PS50887">
    <property type="entry name" value="GGDEF"/>
    <property type="match status" value="1"/>
</dbReference>
<dbReference type="Proteomes" id="UP001208567">
    <property type="component" value="Unassembled WGS sequence"/>
</dbReference>
<dbReference type="PANTHER" id="PTHR44757">
    <property type="entry name" value="DIGUANYLATE CYCLASE DGCP"/>
    <property type="match status" value="1"/>
</dbReference>
<dbReference type="SUPFAM" id="SSF55785">
    <property type="entry name" value="PYP-like sensor domain (PAS domain)"/>
    <property type="match status" value="1"/>
</dbReference>
<keyword evidence="1" id="KW-0175">Coiled coil</keyword>
<gene>
    <name evidence="7" type="ORF">bsdE14_22410</name>
</gene>
<evidence type="ECO:0000259" key="4">
    <source>
        <dbReference type="PROSITE" id="PS50113"/>
    </source>
</evidence>
<evidence type="ECO:0000259" key="6">
    <source>
        <dbReference type="PROSITE" id="PS50887"/>
    </source>
</evidence>
<dbReference type="SMART" id="SM00091">
    <property type="entry name" value="PAS"/>
    <property type="match status" value="1"/>
</dbReference>
<evidence type="ECO:0000256" key="1">
    <source>
        <dbReference type="SAM" id="Coils"/>
    </source>
</evidence>
<sequence length="898" mass="103216">MKGSKRYIIIVLLLFFFMPAIPVKAAVKNITYQAEINYPPYKYMNNGHLSGFDIELTNLIFKNEDYNLSITTGNWDKIYERLKSGDIDTCGFIVVNDERKKDVLFSNPVINSHIALYTRSDFKKITMNDLDKYSVGVGKAQYPEYILKNNLNISNCKEYIDVEKAVDALASGEIDVLFENQEVVNHYIIAKGLKGTIAAQVSNLYPQTIAYGVKKSNPELVQYINKRLAQLQKSGVYEELYQNYFFSHSDYYNKQQKKTYIVAVGIVAALLIIVHILLQFYISYLKKKIYTERMQYEDKLKQQYFELEATYEELTATEEELRAQYDELSTSQQLLEESENRYRTILDSTNDGIWEFDINTNRLFISKRYADMLCLEEQSYNNNLLDILNQIFHPEDRANALQKIKELDAIDSSEALQYECRMKTNTGIYKWFLTKSKALKDKNGKVYKKLGTLTDIDDLKMYQQRLHYSAFYDTLTGLPNRLYLYEYVSPIIKRTMDAKHNGAFIFIDVDNFKLINDNFGHSTGDVLLEEIAERFTLICPGKNNIIRLGGDEFIIILPKVESAYSVELLVRNILDAFNEPFNIEELVVNSTLSIGICMFPQDGENLEILLKNADTAMYKTKTSGRNNFTFYNKSMSENLMDKINLENNLKTALENNEFTLNYQPQLDVQSSKIVGLEALLRWNNPKLGKIPPDKFIPAAEEMGLIIPIGEWVLKTACEFLVKLHNLGFNHLTVSVNISIIQLIQPNFPDIVLRILKESGLHPEFLELEITETVLMENIESNTEKLRRLKAIGVTVALDDFGKGYSSLNYLKSLPISTLKIDKSFMDDVLIDSVTEYVVSSIILLGHKIGLKIVAEGIEKEDQLEYLKASQCDFLQGYLLSRPLPDEDAISYLISHNRN</sequence>
<name>A0ABQ5N6S9_9CLOT</name>
<dbReference type="CDD" id="cd01949">
    <property type="entry name" value="GGDEF"/>
    <property type="match status" value="1"/>
</dbReference>
<dbReference type="SMART" id="SM00052">
    <property type="entry name" value="EAL"/>
    <property type="match status" value="1"/>
</dbReference>
<dbReference type="InterPro" id="IPR001638">
    <property type="entry name" value="Solute-binding_3/MltF_N"/>
</dbReference>
<dbReference type="Gene3D" id="3.30.450.20">
    <property type="entry name" value="PAS domain"/>
    <property type="match status" value="1"/>
</dbReference>
<dbReference type="InterPro" id="IPR029787">
    <property type="entry name" value="Nucleotide_cyclase"/>
</dbReference>
<accession>A0ABQ5N6S9</accession>
<dbReference type="InterPro" id="IPR013655">
    <property type="entry name" value="PAS_fold_3"/>
</dbReference>
<dbReference type="PROSITE" id="PS50883">
    <property type="entry name" value="EAL"/>
    <property type="match status" value="1"/>
</dbReference>
<dbReference type="InterPro" id="IPR000700">
    <property type="entry name" value="PAS-assoc_C"/>
</dbReference>
<dbReference type="Gene3D" id="3.30.70.270">
    <property type="match status" value="1"/>
</dbReference>
<dbReference type="CDD" id="cd00130">
    <property type="entry name" value="PAS"/>
    <property type="match status" value="1"/>
</dbReference>
<reference evidence="7 8" key="1">
    <citation type="journal article" date="2024" name="Int. J. Syst. Evol. Microbiol.">
        <title>Clostridium omnivorum sp. nov., isolated from anoxic soil under the treatment of reductive soil disinfestation.</title>
        <authorList>
            <person name="Ueki A."/>
            <person name="Tonouchi A."/>
            <person name="Kaku N."/>
            <person name="Honma S."/>
            <person name="Ueki K."/>
        </authorList>
    </citation>
    <scope>NUCLEOTIDE SEQUENCE [LARGE SCALE GENOMIC DNA]</scope>
    <source>
        <strain evidence="7 8">E14</strain>
    </source>
</reference>
<dbReference type="EMBL" id="BRXR01000001">
    <property type="protein sequence ID" value="GLC30831.1"/>
    <property type="molecule type" value="Genomic_DNA"/>
</dbReference>
<dbReference type="SUPFAM" id="SSF53850">
    <property type="entry name" value="Periplasmic binding protein-like II"/>
    <property type="match status" value="1"/>
</dbReference>
<dbReference type="Gene3D" id="3.20.20.450">
    <property type="entry name" value="EAL domain"/>
    <property type="match status" value="1"/>
</dbReference>
<feature type="transmembrane region" description="Helical" evidence="2">
    <location>
        <begin position="260"/>
        <end position="284"/>
    </location>
</feature>
<dbReference type="InterPro" id="IPR043128">
    <property type="entry name" value="Rev_trsase/Diguanyl_cyclase"/>
</dbReference>
<dbReference type="InterPro" id="IPR052155">
    <property type="entry name" value="Biofilm_reg_signaling"/>
</dbReference>
<evidence type="ECO:0000313" key="8">
    <source>
        <dbReference type="Proteomes" id="UP001208567"/>
    </source>
</evidence>
<dbReference type="Pfam" id="PF00497">
    <property type="entry name" value="SBP_bac_3"/>
    <property type="match status" value="1"/>
</dbReference>
<comment type="caution">
    <text evidence="7">The sequence shown here is derived from an EMBL/GenBank/DDBJ whole genome shotgun (WGS) entry which is preliminary data.</text>
</comment>
<evidence type="ECO:0000259" key="3">
    <source>
        <dbReference type="PROSITE" id="PS50112"/>
    </source>
</evidence>
<dbReference type="RefSeq" id="WP_264850110.1">
    <property type="nucleotide sequence ID" value="NZ_BRXR01000001.1"/>
</dbReference>
<dbReference type="Gene3D" id="3.40.190.10">
    <property type="entry name" value="Periplasmic binding protein-like II"/>
    <property type="match status" value="2"/>
</dbReference>
<feature type="domain" description="PAC" evidence="4">
    <location>
        <begin position="416"/>
        <end position="468"/>
    </location>
</feature>
<dbReference type="InterPro" id="IPR035965">
    <property type="entry name" value="PAS-like_dom_sf"/>
</dbReference>